<sequence length="569" mass="65961">MWITILITAIVVVFLGGIAILVVQRRNLAKASVLEQRKKDLVNLKVHDQLVDARKMALTGKSLADYQDLEGRYGKIRNTSFLNIDQGLNLVMSDASGFNLWKTQKELKEVTQLVDDTDDEIQAIQDGLVQLQDATQRHEKALEELQGSYTIARQTLKNQKNTFGPAYPALMKFIDQLEADFKHFSDYTKSGDQVAAGEIYEQLGMESTQLETMQNDVPQLFQSLNHRYVDQLMELADAYDALVRDGIVFEGDAIPNELNQLDNDRLETLDLLADLKLKEVKDHNSDIEMRIQSLYDLMQKEMDARKAYVTNRPKVSDQLARLKEQNQVLALELDRLRSSFTFNHQEVEKRNELLNQIEQVEASIQAARQEIDLRRLTYSQALELQKQWVANFDQLEKDQVEIWQSVRQLEPARESARKMTEEEVDQVKSIRHRLERMNLPGLPAVYLEYFYNVTGEIERLNQSVSQKVTDMDEVQRQMNIVAADLDTLKEKTQQIMDEANLAEQLMQYANRYRANSSDVERAYREADRIYHQDFQYGRVMDILGKALDQVDVGIYEKIVNSYQRHRPEI</sequence>
<keyword evidence="5 6" id="KW-0717">Septation</keyword>
<evidence type="ECO:0000256" key="6">
    <source>
        <dbReference type="HAMAP-Rule" id="MF_00728"/>
    </source>
</evidence>
<keyword evidence="8" id="KW-1185">Reference proteome</keyword>
<feature type="coiled-coil region" evidence="6">
    <location>
        <begin position="128"/>
        <end position="162"/>
    </location>
</feature>
<dbReference type="Proteomes" id="UP001314241">
    <property type="component" value="Unassembled WGS sequence"/>
</dbReference>
<comment type="function">
    <text evidence="6">Negative regulator of FtsZ ring formation; modulates the frequency and position of FtsZ ring formation. Inhibits FtsZ ring formation at polar sites. Interacts either with FtsZ or with one of its binding partners to promote depolymerization.</text>
</comment>
<evidence type="ECO:0000313" key="8">
    <source>
        <dbReference type="Proteomes" id="UP001314241"/>
    </source>
</evidence>
<evidence type="ECO:0000256" key="3">
    <source>
        <dbReference type="ARBA" id="ARBA00023054"/>
    </source>
</evidence>
<keyword evidence="1 6" id="KW-0812">Transmembrane</keyword>
<proteinExistence type="inferred from homology"/>
<keyword evidence="6" id="KW-1003">Cell membrane</keyword>
<reference evidence="7 8" key="1">
    <citation type="submission" date="2024-01" db="EMBL/GenBank/DDBJ databases">
        <authorList>
            <person name="Botero Cardona J."/>
        </authorList>
    </citation>
    <scope>NUCLEOTIDE SEQUENCE [LARGE SCALE GENOMIC DNA]</scope>
    <source>
        <strain evidence="7 8">LMG 33000</strain>
    </source>
</reference>
<keyword evidence="6" id="KW-0131">Cell cycle</keyword>
<feature type="topological domain" description="Cytoplasmic" evidence="6">
    <location>
        <begin position="24"/>
        <end position="569"/>
    </location>
</feature>
<organism evidence="7 8">
    <name type="scientific">Eupransor demetentiae</name>
    <dbReference type="NCBI Taxonomy" id="3109584"/>
    <lineage>
        <taxon>Bacteria</taxon>
        <taxon>Bacillati</taxon>
        <taxon>Bacillota</taxon>
        <taxon>Bacilli</taxon>
        <taxon>Lactobacillales</taxon>
        <taxon>Lactobacillaceae</taxon>
        <taxon>Eupransor</taxon>
    </lineage>
</organism>
<evidence type="ECO:0000256" key="4">
    <source>
        <dbReference type="ARBA" id="ARBA00023136"/>
    </source>
</evidence>
<dbReference type="HAMAP" id="MF_00728">
    <property type="entry name" value="EzrA"/>
    <property type="match status" value="1"/>
</dbReference>
<gene>
    <name evidence="6" type="primary">ezrA</name>
    <name evidence="7" type="ORF">R54876_GBNLAHCA_01370</name>
</gene>
<dbReference type="EMBL" id="CAWVOH010000003">
    <property type="protein sequence ID" value="CAK8054789.1"/>
    <property type="molecule type" value="Genomic_DNA"/>
</dbReference>
<feature type="coiled-coil region" evidence="6">
    <location>
        <begin position="457"/>
        <end position="505"/>
    </location>
</feature>
<feature type="topological domain" description="Extracellular" evidence="6">
    <location>
        <begin position="1"/>
        <end position="4"/>
    </location>
</feature>
<dbReference type="RefSeq" id="WP_349642336.1">
    <property type="nucleotide sequence ID" value="NZ_CAWVOH010000003.1"/>
</dbReference>
<comment type="similarity">
    <text evidence="6">Belongs to the EzrA family.</text>
</comment>
<evidence type="ECO:0000256" key="1">
    <source>
        <dbReference type="ARBA" id="ARBA00022692"/>
    </source>
</evidence>
<evidence type="ECO:0000256" key="2">
    <source>
        <dbReference type="ARBA" id="ARBA00022989"/>
    </source>
</evidence>
<protein>
    <recommendedName>
        <fullName evidence="6">Septation ring formation regulator EzrA</fullName>
    </recommendedName>
</protein>
<dbReference type="Pfam" id="PF06160">
    <property type="entry name" value="EzrA"/>
    <property type="match status" value="1"/>
</dbReference>
<evidence type="ECO:0000313" key="7">
    <source>
        <dbReference type="EMBL" id="CAK8054789.1"/>
    </source>
</evidence>
<evidence type="ECO:0000256" key="5">
    <source>
        <dbReference type="ARBA" id="ARBA00023210"/>
    </source>
</evidence>
<comment type="subcellular location">
    <subcellularLocation>
        <location evidence="6">Cell membrane</location>
        <topology evidence="6">Single-pass membrane protein</topology>
    </subcellularLocation>
    <text evidence="6">Colocalized with FtsZ to the nascent septal site.</text>
</comment>
<feature type="coiled-coil region" evidence="6">
    <location>
        <begin position="319"/>
        <end position="370"/>
    </location>
</feature>
<keyword evidence="3 6" id="KW-0175">Coiled coil</keyword>
<keyword evidence="6" id="KW-0132">Cell division</keyword>
<keyword evidence="4 6" id="KW-0472">Membrane</keyword>
<keyword evidence="2 6" id="KW-1133">Transmembrane helix</keyword>
<dbReference type="InterPro" id="IPR010379">
    <property type="entry name" value="EzrA"/>
</dbReference>
<accession>A0ABP0ER71</accession>
<comment type="caution">
    <text evidence="7">The sequence shown here is derived from an EMBL/GenBank/DDBJ whole genome shotgun (WGS) entry which is preliminary data.</text>
</comment>
<name>A0ABP0ER71_9LACO</name>